<sequence length="139" mass="14213">MKIAPLAILVCVLPLAGCYVVQYPGGALTLSPTPTAPQALRAAPGSIGSADVTTAPVPTPSIVTAPVEPTPPPSYPDGSPVPPDFQPGDGSPVPPDYRPPAQPARAQPYPLYPTYPTYPNGSPVPPDYVPPPSSRRVAG</sequence>
<dbReference type="OrthoDB" id="8942795at2"/>
<keyword evidence="3" id="KW-1185">Reference proteome</keyword>
<evidence type="ECO:0000313" key="3">
    <source>
        <dbReference type="Proteomes" id="UP000406256"/>
    </source>
</evidence>
<evidence type="ECO:0000256" key="1">
    <source>
        <dbReference type="SAM" id="MobiDB-lite"/>
    </source>
</evidence>
<dbReference type="Proteomes" id="UP000406256">
    <property type="component" value="Unassembled WGS sequence"/>
</dbReference>
<feature type="compositionally biased region" description="Low complexity" evidence="1">
    <location>
        <begin position="103"/>
        <end position="119"/>
    </location>
</feature>
<dbReference type="EMBL" id="CABPSB010000029">
    <property type="protein sequence ID" value="VVE54062.1"/>
    <property type="molecule type" value="Genomic_DNA"/>
</dbReference>
<name>A0A5E4Z057_9BURK</name>
<protein>
    <submittedName>
        <fullName evidence="2">Uncharacterized protein</fullName>
    </submittedName>
</protein>
<evidence type="ECO:0000313" key="2">
    <source>
        <dbReference type="EMBL" id="VVE54062.1"/>
    </source>
</evidence>
<dbReference type="AlphaFoldDB" id="A0A5E4Z057"/>
<gene>
    <name evidence="2" type="ORF">PAN31108_04904</name>
</gene>
<feature type="compositionally biased region" description="Pro residues" evidence="1">
    <location>
        <begin position="68"/>
        <end position="85"/>
    </location>
</feature>
<proteinExistence type="predicted"/>
<dbReference type="PRINTS" id="PR01217">
    <property type="entry name" value="PRICHEXTENSN"/>
</dbReference>
<reference evidence="2 3" key="1">
    <citation type="submission" date="2019-08" db="EMBL/GenBank/DDBJ databases">
        <authorList>
            <person name="Peeters C."/>
        </authorList>
    </citation>
    <scope>NUCLEOTIDE SEQUENCE [LARGE SCALE GENOMIC DNA]</scope>
    <source>
        <strain evidence="2 3">LMG 31108</strain>
    </source>
</reference>
<feature type="region of interest" description="Disordered" evidence="1">
    <location>
        <begin position="33"/>
        <end position="139"/>
    </location>
</feature>
<feature type="compositionally biased region" description="Pro residues" evidence="1">
    <location>
        <begin position="92"/>
        <end position="102"/>
    </location>
</feature>
<feature type="compositionally biased region" description="Pro residues" evidence="1">
    <location>
        <begin position="122"/>
        <end position="133"/>
    </location>
</feature>
<organism evidence="2 3">
    <name type="scientific">Pandoraea anhela</name>
    <dbReference type="NCBI Taxonomy" id="2508295"/>
    <lineage>
        <taxon>Bacteria</taxon>
        <taxon>Pseudomonadati</taxon>
        <taxon>Pseudomonadota</taxon>
        <taxon>Betaproteobacteria</taxon>
        <taxon>Burkholderiales</taxon>
        <taxon>Burkholderiaceae</taxon>
        <taxon>Pandoraea</taxon>
    </lineage>
</organism>
<dbReference type="RefSeq" id="WP_150671359.1">
    <property type="nucleotide sequence ID" value="NZ_CABPSB010000029.1"/>
</dbReference>
<accession>A0A5E4Z057</accession>